<dbReference type="SUPFAM" id="SSF52129">
    <property type="entry name" value="Caspase-like"/>
    <property type="match status" value="1"/>
</dbReference>
<dbReference type="NCBIfam" id="NF047832">
    <property type="entry name" value="caspase_w_EACC1"/>
    <property type="match status" value="1"/>
</dbReference>
<gene>
    <name evidence="2" type="ORF">ACFQ5G_49350</name>
</gene>
<evidence type="ECO:0000313" key="2">
    <source>
        <dbReference type="EMBL" id="MFD1373388.1"/>
    </source>
</evidence>
<dbReference type="Pfam" id="PF02622">
    <property type="entry name" value="DUF179"/>
    <property type="match status" value="1"/>
</dbReference>
<dbReference type="Gene3D" id="3.40.50.1460">
    <property type="match status" value="1"/>
</dbReference>
<keyword evidence="3" id="KW-1185">Reference proteome</keyword>
<dbReference type="InterPro" id="IPR011600">
    <property type="entry name" value="Pept_C14_caspase"/>
</dbReference>
<evidence type="ECO:0000259" key="1">
    <source>
        <dbReference type="Pfam" id="PF00656"/>
    </source>
</evidence>
<dbReference type="Gene3D" id="3.40.1740.10">
    <property type="entry name" value="VC0467-like"/>
    <property type="match status" value="1"/>
</dbReference>
<reference evidence="3" key="1">
    <citation type="journal article" date="2019" name="Int. J. Syst. Evol. Microbiol.">
        <title>The Global Catalogue of Microorganisms (GCM) 10K type strain sequencing project: providing services to taxonomists for standard genome sequencing and annotation.</title>
        <authorList>
            <consortium name="The Broad Institute Genomics Platform"/>
            <consortium name="The Broad Institute Genome Sequencing Center for Infectious Disease"/>
            <person name="Wu L."/>
            <person name="Ma J."/>
        </authorList>
    </citation>
    <scope>NUCLEOTIDE SEQUENCE [LARGE SCALE GENOMIC DNA]</scope>
    <source>
        <strain evidence="3">CCM 7526</strain>
    </source>
</reference>
<dbReference type="InterPro" id="IPR029030">
    <property type="entry name" value="Caspase-like_dom_sf"/>
</dbReference>
<organism evidence="2 3">
    <name type="scientific">Actinoplanes sichuanensis</name>
    <dbReference type="NCBI Taxonomy" id="512349"/>
    <lineage>
        <taxon>Bacteria</taxon>
        <taxon>Bacillati</taxon>
        <taxon>Actinomycetota</taxon>
        <taxon>Actinomycetes</taxon>
        <taxon>Micromonosporales</taxon>
        <taxon>Micromonosporaceae</taxon>
        <taxon>Actinoplanes</taxon>
    </lineage>
</organism>
<dbReference type="InterPro" id="IPR003774">
    <property type="entry name" value="AlgH-like"/>
</dbReference>
<dbReference type="SUPFAM" id="SSF143456">
    <property type="entry name" value="VC0467-like"/>
    <property type="match status" value="1"/>
</dbReference>
<dbReference type="Pfam" id="PF00656">
    <property type="entry name" value="Peptidase_C14"/>
    <property type="match status" value="1"/>
</dbReference>
<feature type="domain" description="Peptidase C14 caspase" evidence="1">
    <location>
        <begin position="63"/>
        <end position="237"/>
    </location>
</feature>
<dbReference type="RefSeq" id="WP_317795875.1">
    <property type="nucleotide sequence ID" value="NZ_AP028461.1"/>
</dbReference>
<name>A0ABW4AS34_9ACTN</name>
<comment type="caution">
    <text evidence="2">The sequence shown here is derived from an EMBL/GenBank/DDBJ whole genome shotgun (WGS) entry which is preliminary data.</text>
</comment>
<accession>A0ABW4AS34</accession>
<proteinExistence type="predicted"/>
<dbReference type="Proteomes" id="UP001597183">
    <property type="component" value="Unassembled WGS sequence"/>
</dbReference>
<dbReference type="EMBL" id="JBHTMK010000066">
    <property type="protein sequence ID" value="MFD1373388.1"/>
    <property type="molecule type" value="Genomic_DNA"/>
</dbReference>
<protein>
    <submittedName>
        <fullName evidence="2">YqgE/AlgH family protein</fullName>
    </submittedName>
</protein>
<evidence type="ECO:0000313" key="3">
    <source>
        <dbReference type="Proteomes" id="UP001597183"/>
    </source>
</evidence>
<sequence length="415" mass="45248">MNEVANPGSSAVVLIGTAEYDHADVERVPSVSANLDDLYDALLDPGIWGVPAENITVLRDERDPASVYDAIRAAARSTRDDGLFLVYYAGHGFPYDDDLVLGLREVDPQFPDEKGLRYPKIRQATQLAIALRRVVILDCCFAGRAGREVLDAGDAVKQIAGRAEISAEETYLLVAVGPNELAKAPLNDRHTAFTSALLHVLTTGSETADPVLSIRTVAEKVIRRVVAAGHRRPEFRAANAAVDAPLVRNARLRPHDLTGVVLEATADVTDPELRGAVILVLRHNDSGALGVRLNRDFGPLPAALDGWRDHVSLPDRLFDGGPVAQDGFISLVRLREHEERPIRFTEVTGLLGSLPLSDAQQSARDRIADLRIFRGYLGWRPGALERLVTHGRLRITDTNPFHAAFARAPFTRTGS</sequence>